<feature type="domain" description="Band 7" evidence="3">
    <location>
        <begin position="84"/>
        <end position="242"/>
    </location>
</feature>
<comment type="similarity">
    <text evidence="1">Belongs to the band 7/mec-2 family.</text>
</comment>
<accession>A0A975AX17</accession>
<evidence type="ECO:0000256" key="2">
    <source>
        <dbReference type="SAM" id="Phobius"/>
    </source>
</evidence>
<dbReference type="Gene3D" id="6.10.250.2090">
    <property type="match status" value="1"/>
</dbReference>
<feature type="transmembrane region" description="Helical" evidence="2">
    <location>
        <begin position="40"/>
        <end position="60"/>
    </location>
</feature>
<protein>
    <submittedName>
        <fullName evidence="4">Slipin family protein</fullName>
    </submittedName>
</protein>
<proteinExistence type="inferred from homology"/>
<keyword evidence="2" id="KW-0472">Membrane</keyword>
<dbReference type="PANTHER" id="PTHR10264:SF19">
    <property type="entry name" value="AT06885P-RELATED"/>
    <property type="match status" value="1"/>
</dbReference>
<feature type="transmembrane region" description="Helical" evidence="2">
    <location>
        <begin position="6"/>
        <end position="28"/>
    </location>
</feature>
<dbReference type="PRINTS" id="PR00721">
    <property type="entry name" value="STOMATIN"/>
</dbReference>
<evidence type="ECO:0000313" key="4">
    <source>
        <dbReference type="EMBL" id="QSZ28054.1"/>
    </source>
</evidence>
<dbReference type="InterPro" id="IPR001107">
    <property type="entry name" value="Band_7"/>
</dbReference>
<evidence type="ECO:0000259" key="3">
    <source>
        <dbReference type="SMART" id="SM00244"/>
    </source>
</evidence>
<evidence type="ECO:0000313" key="5">
    <source>
        <dbReference type="Proteomes" id="UP000671913"/>
    </source>
</evidence>
<feature type="transmembrane region" description="Helical" evidence="2">
    <location>
        <begin position="100"/>
        <end position="119"/>
    </location>
</feature>
<dbReference type="Proteomes" id="UP000671913">
    <property type="component" value="Chromosome"/>
</dbReference>
<dbReference type="EMBL" id="CP060096">
    <property type="protein sequence ID" value="QSZ28054.1"/>
    <property type="molecule type" value="Genomic_DNA"/>
</dbReference>
<dbReference type="GO" id="GO:0005886">
    <property type="term" value="C:plasma membrane"/>
    <property type="evidence" value="ECO:0007669"/>
    <property type="project" value="InterPro"/>
</dbReference>
<dbReference type="RefSeq" id="WP_284680789.1">
    <property type="nucleotide sequence ID" value="NZ_CP060096.1"/>
</dbReference>
<feature type="transmembrane region" description="Helical" evidence="2">
    <location>
        <begin position="66"/>
        <end position="88"/>
    </location>
</feature>
<dbReference type="FunFam" id="3.30.479.30:FF:000004">
    <property type="entry name" value="Putative membrane protease family, stomatin"/>
    <property type="match status" value="1"/>
</dbReference>
<keyword evidence="5" id="KW-1185">Reference proteome</keyword>
<dbReference type="InterPro" id="IPR036013">
    <property type="entry name" value="Band_7/SPFH_dom_sf"/>
</dbReference>
<keyword evidence="2" id="KW-0812">Transmembrane</keyword>
<dbReference type="AlphaFoldDB" id="A0A975AX17"/>
<dbReference type="GO" id="GO:0098552">
    <property type="term" value="C:side of membrane"/>
    <property type="evidence" value="ECO:0007669"/>
    <property type="project" value="UniProtKB-ARBA"/>
</dbReference>
<organism evidence="4 5">
    <name type="scientific">Aceticella autotrophica</name>
    <dbReference type="NCBI Taxonomy" id="2755338"/>
    <lineage>
        <taxon>Bacteria</taxon>
        <taxon>Bacillati</taxon>
        <taxon>Bacillota</taxon>
        <taxon>Clostridia</taxon>
        <taxon>Thermoanaerobacterales</taxon>
        <taxon>Thermoanaerobacteraceae</taxon>
        <taxon>Aceticella</taxon>
    </lineage>
</organism>
<dbReference type="KEGG" id="aaut:ACETAC_04140"/>
<evidence type="ECO:0000256" key="1">
    <source>
        <dbReference type="ARBA" id="ARBA00008164"/>
    </source>
</evidence>
<dbReference type="SUPFAM" id="SSF117892">
    <property type="entry name" value="Band 7/SPFH domain"/>
    <property type="match status" value="1"/>
</dbReference>
<dbReference type="CDD" id="cd08826">
    <property type="entry name" value="SPFH_eoslipins_u1"/>
    <property type="match status" value="1"/>
</dbReference>
<dbReference type="InterPro" id="IPR043202">
    <property type="entry name" value="Band-7_stomatin-like"/>
</dbReference>
<dbReference type="InterPro" id="IPR001972">
    <property type="entry name" value="Stomatin_HflK_fam"/>
</dbReference>
<dbReference type="SMART" id="SM00244">
    <property type="entry name" value="PHB"/>
    <property type="match status" value="1"/>
</dbReference>
<dbReference type="Gene3D" id="3.30.479.30">
    <property type="entry name" value="Band 7 domain"/>
    <property type="match status" value="1"/>
</dbReference>
<gene>
    <name evidence="4" type="ORF">ACETAC_04140</name>
</gene>
<sequence>MNSVSSLSSIVGTVFTIIFFIEAIWWIVWMVISATRKIFANFYFMLILFIIWGIIDIILLRNPSTAFSLLYIFLACIPFIILPGMVKIITEYQRGVLFRFGKLSGLLGSGFNVIFPFGIDKVIKVDLRTFTIDVAKQEVITRDNVPVNVDAVVYFNVFDPILAITKVADYTHSTTLLGQTILRSILGQHELDDMLSKRAEMNEKLRELLDEATDPWGIKVTMVEIKSVELPETMKRAMAKQAEAERERRAKVISADGEFQASQKLMEAAAVISKEPAALQLRYLQTLPEIAAEKNSTILFPFPIELFDVFLKMSNHDKKDG</sequence>
<dbReference type="Pfam" id="PF01145">
    <property type="entry name" value="Band_7"/>
    <property type="match status" value="1"/>
</dbReference>
<name>A0A975AX17_9THEO</name>
<reference evidence="4" key="1">
    <citation type="submission" date="2020-08" db="EMBL/GenBank/DDBJ databases">
        <title>Genomic insights into the carbon and energy metabolism of the first obligate autotrophic acetogenic bacterium Aceticella autotrophica gen. nov., sp. nov.</title>
        <authorList>
            <person name="Toshchakov S.V."/>
            <person name="Elcheninov A.G."/>
            <person name="Kublanov I.V."/>
            <person name="Frolov E.N."/>
            <person name="Lebedinsky A.V."/>
        </authorList>
    </citation>
    <scope>NUCLEOTIDE SEQUENCE</scope>
    <source>
        <strain evidence="4">3443-3Ac</strain>
    </source>
</reference>
<dbReference type="PANTHER" id="PTHR10264">
    <property type="entry name" value="BAND 7 PROTEIN-RELATED"/>
    <property type="match status" value="1"/>
</dbReference>
<keyword evidence="2" id="KW-1133">Transmembrane helix</keyword>